<gene>
    <name evidence="1" type="ORF">AAV35_013735</name>
    <name evidence="2" type="ORF">MJ3_11740</name>
</gene>
<dbReference type="RefSeq" id="WP_008591923.1">
    <property type="nucleotide sequence ID" value="NZ_AMPQ01000040.1"/>
</dbReference>
<dbReference type="EMBL" id="AMPQ01000040">
    <property type="protein sequence ID" value="EKE30788.1"/>
    <property type="molecule type" value="Genomic_DNA"/>
</dbReference>
<organism evidence="2 3">
    <name type="scientific">Salimicrobium jeotgali</name>
    <dbReference type="NCBI Taxonomy" id="1230341"/>
    <lineage>
        <taxon>Bacteria</taxon>
        <taxon>Bacillati</taxon>
        <taxon>Bacillota</taxon>
        <taxon>Bacilli</taxon>
        <taxon>Bacillales</taxon>
        <taxon>Bacillaceae</taxon>
        <taxon>Salimicrobium</taxon>
    </lineage>
</organism>
<evidence type="ECO:0000313" key="2">
    <source>
        <dbReference type="EMBL" id="EKE30788.1"/>
    </source>
</evidence>
<evidence type="ECO:0000313" key="1">
    <source>
        <dbReference type="EMBL" id="AKG05846.1"/>
    </source>
</evidence>
<dbReference type="EMBL" id="CP011362">
    <property type="protein sequence ID" value="AKG05846.1"/>
    <property type="molecule type" value="Genomic_DNA"/>
</dbReference>
<keyword evidence="3" id="KW-1185">Reference proteome</keyword>
<evidence type="ECO:0000313" key="4">
    <source>
        <dbReference type="Proteomes" id="UP000092654"/>
    </source>
</evidence>
<protein>
    <submittedName>
        <fullName evidence="2">Uncharacterized protein</fullName>
    </submittedName>
</protein>
<geneLocation type="plasmid" evidence="4">
    <name>psj52</name>
</geneLocation>
<accession>K2G6H4</accession>
<geneLocation type="plasmid" evidence="1">
    <name>pSJ52</name>
</geneLocation>
<reference evidence="2 3" key="1">
    <citation type="journal article" date="2012" name="J. Bacteriol.">
        <title>Draft Genome Sequence of Salimicrobium sp. Strain MJ3, Isolated from Myulchi-Jeot, Korean Fermented Seafood.</title>
        <authorList>
            <person name="Lee S.H."/>
            <person name="Jung J.Y."/>
            <person name="Jeon C.O."/>
        </authorList>
    </citation>
    <scope>NUCLEOTIDE SEQUENCE [LARGE SCALE GENOMIC DNA]</scope>
    <source>
        <strain evidence="2 3">MJ3</strain>
    </source>
</reference>
<dbReference type="Proteomes" id="UP000011746">
    <property type="component" value="Unassembled WGS sequence"/>
</dbReference>
<proteinExistence type="predicted"/>
<name>K2G6H4_9BACI</name>
<dbReference type="Proteomes" id="UP000092654">
    <property type="component" value="Plasmid pSJ52"/>
</dbReference>
<reference evidence="1 4" key="2">
    <citation type="submission" date="2015-06" db="EMBL/GenBank/DDBJ databases">
        <title>Salimicrobium jeotgali MJ3, isolated from Myulchi jeot, a traditional Korean fermented seafood.</title>
        <authorList>
            <person name="Kim K.H."/>
            <person name="Jeon C.O."/>
            <person name="Jin H.M."/>
        </authorList>
    </citation>
    <scope>NUCLEOTIDE SEQUENCE [LARGE SCALE GENOMIC DNA]</scope>
    <source>
        <strain evidence="1 4">MJ3</strain>
        <plasmid evidence="1">pSJ52</plasmid>
        <plasmid evidence="4">psj52</plasmid>
    </source>
</reference>
<dbReference type="AlphaFoldDB" id="K2G6H4"/>
<keyword evidence="1" id="KW-0614">Plasmid</keyword>
<sequence length="87" mass="10235">MYIYQRISYDGSSWRSKSIDTESLFDEDPYRNQTLPGKEVRFTHEPVDGDYDRLCEALSGEVVTYHSGESRDVFSVKDTYTKILKRR</sequence>
<evidence type="ECO:0000313" key="3">
    <source>
        <dbReference type="Proteomes" id="UP000011746"/>
    </source>
</evidence>
<dbReference type="KEGG" id="sje:AAV35_013735"/>